<dbReference type="EMBL" id="JAUUTY010000007">
    <property type="protein sequence ID" value="KAK1610430.1"/>
    <property type="molecule type" value="Genomic_DNA"/>
</dbReference>
<feature type="transmembrane region" description="Helical" evidence="2">
    <location>
        <begin position="316"/>
        <end position="337"/>
    </location>
</feature>
<feature type="compositionally biased region" description="Low complexity" evidence="1">
    <location>
        <begin position="476"/>
        <end position="485"/>
    </location>
</feature>
<evidence type="ECO:0000259" key="3">
    <source>
        <dbReference type="Pfam" id="PF13966"/>
    </source>
</evidence>
<dbReference type="PANTHER" id="PTHR47481:SF31">
    <property type="entry name" value="OS01G0873500 PROTEIN"/>
    <property type="match status" value="1"/>
</dbReference>
<accession>A0AAD8VMQ6</accession>
<protein>
    <recommendedName>
        <fullName evidence="3">Reverse transcriptase zinc-binding domain-containing protein</fullName>
    </recommendedName>
</protein>
<evidence type="ECO:0000313" key="4">
    <source>
        <dbReference type="EMBL" id="KAK1610430.1"/>
    </source>
</evidence>
<keyword evidence="5" id="KW-1185">Reference proteome</keyword>
<evidence type="ECO:0000256" key="2">
    <source>
        <dbReference type="SAM" id="Phobius"/>
    </source>
</evidence>
<dbReference type="Pfam" id="PF13966">
    <property type="entry name" value="zf-RVT"/>
    <property type="match status" value="1"/>
</dbReference>
<feature type="transmembrane region" description="Helical" evidence="2">
    <location>
        <begin position="289"/>
        <end position="310"/>
    </location>
</feature>
<comment type="caution">
    <text evidence="4">The sequence shown here is derived from an EMBL/GenBank/DDBJ whole genome shotgun (WGS) entry which is preliminary data.</text>
</comment>
<dbReference type="InterPro" id="IPR026960">
    <property type="entry name" value="RVT-Znf"/>
</dbReference>
<feature type="compositionally biased region" description="Basic and acidic residues" evidence="1">
    <location>
        <begin position="524"/>
        <end position="536"/>
    </location>
</feature>
<feature type="compositionally biased region" description="Low complexity" evidence="1">
    <location>
        <begin position="442"/>
        <end position="452"/>
    </location>
</feature>
<keyword evidence="2" id="KW-0812">Transmembrane</keyword>
<keyword evidence="2" id="KW-1133">Transmembrane helix</keyword>
<evidence type="ECO:0000256" key="1">
    <source>
        <dbReference type="SAM" id="MobiDB-lite"/>
    </source>
</evidence>
<name>A0AAD8VMQ6_LOLMU</name>
<reference evidence="4" key="1">
    <citation type="submission" date="2023-07" db="EMBL/GenBank/DDBJ databases">
        <title>A chromosome-level genome assembly of Lolium multiflorum.</title>
        <authorList>
            <person name="Chen Y."/>
            <person name="Copetti D."/>
            <person name="Kolliker R."/>
            <person name="Studer B."/>
        </authorList>
    </citation>
    <scope>NUCLEOTIDE SEQUENCE</scope>
    <source>
        <strain evidence="4">02402/16</strain>
        <tissue evidence="4">Leaf</tissue>
    </source>
</reference>
<organism evidence="4 5">
    <name type="scientific">Lolium multiflorum</name>
    <name type="common">Italian ryegrass</name>
    <name type="synonym">Lolium perenne subsp. multiflorum</name>
    <dbReference type="NCBI Taxonomy" id="4521"/>
    <lineage>
        <taxon>Eukaryota</taxon>
        <taxon>Viridiplantae</taxon>
        <taxon>Streptophyta</taxon>
        <taxon>Embryophyta</taxon>
        <taxon>Tracheophyta</taxon>
        <taxon>Spermatophyta</taxon>
        <taxon>Magnoliopsida</taxon>
        <taxon>Liliopsida</taxon>
        <taxon>Poales</taxon>
        <taxon>Poaceae</taxon>
        <taxon>BOP clade</taxon>
        <taxon>Pooideae</taxon>
        <taxon>Poodae</taxon>
        <taxon>Poeae</taxon>
        <taxon>Poeae Chloroplast Group 2 (Poeae type)</taxon>
        <taxon>Loliodinae</taxon>
        <taxon>Loliinae</taxon>
        <taxon>Lolium</taxon>
    </lineage>
</organism>
<sequence length="870" mass="94328">MAASSSSSVPLNLGSPPSTKLTRSNFIFWKTLVFPILRGAQVYGLLDGTDKAPEKFLEIEDSEKKKKIIPNSEYAAWVARDQTVLGYLVNSFSPEIVAHVSGLESTAEVWAVITKMLSSQSRSKVNHLRGALNSTKKLDLTTAQYFAKMKGFCSELASVANLLMKMSSWGTSLMGLMVPTIILLMLSMATLALPLMNFLIRCVHMICAKLSFWSLEMFLFHPPMPPAVLPTTARVAAKMMTVGGVTSRVVMMIVCAEMSNVAVMMGGVVMKDAAVMIGLAVMRAAAMKIAGMIVEIVVMRVAAMMIAVMIAGTAGAVVKVALGFVVVLLLLLWMLLVRYALYMGTRLVIAGGDSNVMDQLMMMIGALTKLPILPLMELIQIDHSSSEDYTGGESFMQNGEETSSNEADTDAEFDATENSSADNEDDPLIALDRAGADPQEDAGTGVSSSPSAPTSPPLSPGPATRSPDPAPSPVCVDAVRVDAPSAPDPDAPSTVRVDSTPASGRLPASDSTPSSDRVTVMSRSRQESPGRPEPDQHAAAGSSMHPGTAAIRVLPELVAPPVSGVRTRLQKEKPWVGSETPIDASDLDLFNAATLVTIGDGAKASFWSSSWLNGTPPKDLAPLIYVASKRKNRTVRDALEGHNWVADISVEAFTVDHMEQYVRLWDLLSAVQLSPGTEDSIVWTLTPKGCYTASSAYKAQFLPALPCSFGNIVWKPWAPPKCRFFAWLAVQNRLWTADRLAKRGWPHQPSCQLCRCSPETARHLLFECRFSKRIWIAAASWLDCPDLIRCLGAGRSRVLDYWHAIAKTPTSSPKGLRTAIMLISWEIWKERNERVFNNKSSLPLVVMQKIKDEGKDWVLAGAKNLAELIG</sequence>
<keyword evidence="2" id="KW-0472">Membrane</keyword>
<evidence type="ECO:0000313" key="5">
    <source>
        <dbReference type="Proteomes" id="UP001231189"/>
    </source>
</evidence>
<feature type="compositionally biased region" description="Polar residues" evidence="1">
    <location>
        <begin position="509"/>
        <end position="523"/>
    </location>
</feature>
<dbReference type="PANTHER" id="PTHR47481">
    <property type="match status" value="1"/>
</dbReference>
<feature type="transmembrane region" description="Helical" evidence="2">
    <location>
        <begin position="166"/>
        <end position="186"/>
    </location>
</feature>
<feature type="domain" description="Reverse transcriptase zinc-binding" evidence="3">
    <location>
        <begin position="691"/>
        <end position="775"/>
    </location>
</feature>
<feature type="region of interest" description="Disordered" evidence="1">
    <location>
        <begin position="389"/>
        <end position="545"/>
    </location>
</feature>
<dbReference type="AlphaFoldDB" id="A0AAD8VMQ6"/>
<dbReference type="Proteomes" id="UP001231189">
    <property type="component" value="Unassembled WGS sequence"/>
</dbReference>
<gene>
    <name evidence="4" type="ORF">QYE76_034103</name>
</gene>
<proteinExistence type="predicted"/>
<feature type="compositionally biased region" description="Polar residues" evidence="1">
    <location>
        <begin position="395"/>
        <end position="406"/>
    </location>
</feature>